<sequence>MTPLFARLLILIGIFASVFLVSQIVIGFMVNRRAEQRAVNKRLSLLRSGRDTDEVLSILRRGTPPRLPEGAGPLGRAYFRFQQSVVMAGITLGPKTAVLYMGFGAVGVGLLLLFLVWHSPIPVTAGVIELILGLAIAIAVGVPLLVISRMAEKRRTRMERQFPLALEIFTRALRAGHPIASALDLVTKEVEDPLGSEFGMVSDEVSYGAELNDALLDLAERWDLDDIRMFVISLSVQSETGGNLAEVLENLNKVIRDRESLYMKVRALSSEGRMSGWMLTVLPILTFVGVFLLSPRFYLNVAGDPMFTYGFTGLIVLYFIGVYIIRRIIDLEV</sequence>
<name>A0ABT0B1A5_9SPHN</name>
<gene>
    <name evidence="8" type="ORF">MTR64_09040</name>
</gene>
<evidence type="ECO:0000256" key="3">
    <source>
        <dbReference type="ARBA" id="ARBA00022692"/>
    </source>
</evidence>
<comment type="subcellular location">
    <subcellularLocation>
        <location evidence="1">Cell membrane</location>
        <topology evidence="1">Multi-pass membrane protein</topology>
    </subcellularLocation>
</comment>
<accession>A0ABT0B1A5</accession>
<dbReference type="PANTHER" id="PTHR35007">
    <property type="entry name" value="INTEGRAL MEMBRANE PROTEIN-RELATED"/>
    <property type="match status" value="1"/>
</dbReference>
<dbReference type="PANTHER" id="PTHR35007:SF1">
    <property type="entry name" value="PILUS ASSEMBLY PROTEIN"/>
    <property type="match status" value="1"/>
</dbReference>
<feature type="transmembrane region" description="Helical" evidence="6">
    <location>
        <begin position="97"/>
        <end position="117"/>
    </location>
</feature>
<organism evidence="8 9">
    <name type="scientific">Novosphingobium album</name>
    <name type="common">ex Hu et al. 2023</name>
    <dbReference type="NCBI Taxonomy" id="2930093"/>
    <lineage>
        <taxon>Bacteria</taxon>
        <taxon>Pseudomonadati</taxon>
        <taxon>Pseudomonadota</taxon>
        <taxon>Alphaproteobacteria</taxon>
        <taxon>Sphingomonadales</taxon>
        <taxon>Sphingomonadaceae</taxon>
        <taxon>Novosphingobium</taxon>
    </lineage>
</organism>
<evidence type="ECO:0000256" key="4">
    <source>
        <dbReference type="ARBA" id="ARBA00022989"/>
    </source>
</evidence>
<dbReference type="Pfam" id="PF00482">
    <property type="entry name" value="T2SSF"/>
    <property type="match status" value="1"/>
</dbReference>
<feature type="domain" description="Type II secretion system protein GspF" evidence="7">
    <location>
        <begin position="166"/>
        <end position="289"/>
    </location>
</feature>
<feature type="transmembrane region" description="Helical" evidence="6">
    <location>
        <begin position="123"/>
        <end position="147"/>
    </location>
</feature>
<evidence type="ECO:0000256" key="5">
    <source>
        <dbReference type="ARBA" id="ARBA00023136"/>
    </source>
</evidence>
<evidence type="ECO:0000256" key="2">
    <source>
        <dbReference type="ARBA" id="ARBA00022475"/>
    </source>
</evidence>
<feature type="transmembrane region" description="Helical" evidence="6">
    <location>
        <begin position="306"/>
        <end position="325"/>
    </location>
</feature>
<dbReference type="InterPro" id="IPR042094">
    <property type="entry name" value="T2SS_GspF_sf"/>
</dbReference>
<dbReference type="EMBL" id="JALHLE010000011">
    <property type="protein sequence ID" value="MCJ2178708.1"/>
    <property type="molecule type" value="Genomic_DNA"/>
</dbReference>
<dbReference type="Gene3D" id="1.20.81.30">
    <property type="entry name" value="Type II secretion system (T2SS), domain F"/>
    <property type="match status" value="1"/>
</dbReference>
<evidence type="ECO:0000313" key="8">
    <source>
        <dbReference type="EMBL" id="MCJ2178708.1"/>
    </source>
</evidence>
<comment type="caution">
    <text evidence="8">The sequence shown here is derived from an EMBL/GenBank/DDBJ whole genome shotgun (WGS) entry which is preliminary data.</text>
</comment>
<evidence type="ECO:0000256" key="1">
    <source>
        <dbReference type="ARBA" id="ARBA00004651"/>
    </source>
</evidence>
<reference evidence="8" key="1">
    <citation type="submission" date="2022-03" db="EMBL/GenBank/DDBJ databases">
        <title>Identification of a novel bacterium isolated from mangrove sediments.</title>
        <authorList>
            <person name="Pan X."/>
        </authorList>
    </citation>
    <scope>NUCLEOTIDE SEQUENCE</scope>
    <source>
        <strain evidence="8">B2580</strain>
    </source>
</reference>
<protein>
    <submittedName>
        <fullName evidence="8">Type II secretion system F family protein</fullName>
    </submittedName>
</protein>
<dbReference type="Proteomes" id="UP001162880">
    <property type="component" value="Unassembled WGS sequence"/>
</dbReference>
<keyword evidence="5 6" id="KW-0472">Membrane</keyword>
<dbReference type="InterPro" id="IPR018076">
    <property type="entry name" value="T2SS_GspF_dom"/>
</dbReference>
<feature type="transmembrane region" description="Helical" evidence="6">
    <location>
        <begin position="6"/>
        <end position="30"/>
    </location>
</feature>
<proteinExistence type="predicted"/>
<keyword evidence="3 6" id="KW-0812">Transmembrane</keyword>
<feature type="transmembrane region" description="Helical" evidence="6">
    <location>
        <begin position="276"/>
        <end position="294"/>
    </location>
</feature>
<evidence type="ECO:0000256" key="6">
    <source>
        <dbReference type="SAM" id="Phobius"/>
    </source>
</evidence>
<evidence type="ECO:0000259" key="7">
    <source>
        <dbReference type="Pfam" id="PF00482"/>
    </source>
</evidence>
<dbReference type="RefSeq" id="WP_243993007.1">
    <property type="nucleotide sequence ID" value="NZ_JALHLE010000011.1"/>
</dbReference>
<keyword evidence="2" id="KW-1003">Cell membrane</keyword>
<keyword evidence="4 6" id="KW-1133">Transmembrane helix</keyword>
<evidence type="ECO:0000313" key="9">
    <source>
        <dbReference type="Proteomes" id="UP001162880"/>
    </source>
</evidence>
<keyword evidence="9" id="KW-1185">Reference proteome</keyword>